<feature type="compositionally biased region" description="Basic and acidic residues" evidence="8">
    <location>
        <begin position="589"/>
        <end position="599"/>
    </location>
</feature>
<dbReference type="AlphaFoldDB" id="A0A5J9U7H9"/>
<keyword evidence="13" id="KW-1185">Reference proteome</keyword>
<dbReference type="GO" id="GO:0004518">
    <property type="term" value="F:nuclease activity"/>
    <property type="evidence" value="ECO:0007669"/>
    <property type="project" value="UniProtKB-KW"/>
</dbReference>
<feature type="domain" description="Myb/SANT-like" evidence="9">
    <location>
        <begin position="454"/>
        <end position="548"/>
    </location>
</feature>
<dbReference type="OrthoDB" id="785961at2759"/>
<organism evidence="12 13">
    <name type="scientific">Eragrostis curvula</name>
    <name type="common">weeping love grass</name>
    <dbReference type="NCBI Taxonomy" id="38414"/>
    <lineage>
        <taxon>Eukaryota</taxon>
        <taxon>Viridiplantae</taxon>
        <taxon>Streptophyta</taxon>
        <taxon>Embryophyta</taxon>
        <taxon>Tracheophyta</taxon>
        <taxon>Spermatophyta</taxon>
        <taxon>Magnoliopsida</taxon>
        <taxon>Liliopsida</taxon>
        <taxon>Poales</taxon>
        <taxon>Poaceae</taxon>
        <taxon>PACMAD clade</taxon>
        <taxon>Chloridoideae</taxon>
        <taxon>Eragrostideae</taxon>
        <taxon>Eragrostidinae</taxon>
        <taxon>Eragrostis</taxon>
    </lineage>
</organism>
<evidence type="ECO:0000259" key="10">
    <source>
        <dbReference type="Pfam" id="PF13359"/>
    </source>
</evidence>
<dbReference type="Pfam" id="PF26138">
    <property type="entry name" value="DUF8040"/>
    <property type="match status" value="1"/>
</dbReference>
<dbReference type="Pfam" id="PF12776">
    <property type="entry name" value="Myb_DNA-bind_3"/>
    <property type="match status" value="1"/>
</dbReference>
<dbReference type="GO" id="GO:0046872">
    <property type="term" value="F:metal ion binding"/>
    <property type="evidence" value="ECO:0007669"/>
    <property type="project" value="UniProtKB-KW"/>
</dbReference>
<dbReference type="Gramene" id="TVU19565">
    <property type="protein sequence ID" value="TVU19565"/>
    <property type="gene ID" value="EJB05_35721"/>
</dbReference>
<protein>
    <recommendedName>
        <fullName evidence="14">DDE Tnp4 domain-containing protein</fullName>
    </recommendedName>
</protein>
<dbReference type="InterPro" id="IPR058353">
    <property type="entry name" value="DUF8040"/>
</dbReference>
<feature type="domain" description="DDE Tnp4" evidence="10">
    <location>
        <begin position="247"/>
        <end position="408"/>
    </location>
</feature>
<keyword evidence="7" id="KW-0539">Nucleus</keyword>
<dbReference type="InterPro" id="IPR045249">
    <property type="entry name" value="HARBI1-like"/>
</dbReference>
<evidence type="ECO:0008006" key="14">
    <source>
        <dbReference type="Google" id="ProtNLM"/>
    </source>
</evidence>
<evidence type="ECO:0000259" key="11">
    <source>
        <dbReference type="Pfam" id="PF26138"/>
    </source>
</evidence>
<evidence type="ECO:0000256" key="4">
    <source>
        <dbReference type="ARBA" id="ARBA00022722"/>
    </source>
</evidence>
<feature type="domain" description="DUF8040" evidence="11">
    <location>
        <begin position="126"/>
        <end position="215"/>
    </location>
</feature>
<comment type="similarity">
    <text evidence="3">Belongs to the HARBI1 family.</text>
</comment>
<keyword evidence="4" id="KW-0540">Nuclease</keyword>
<evidence type="ECO:0000256" key="3">
    <source>
        <dbReference type="ARBA" id="ARBA00006958"/>
    </source>
</evidence>
<evidence type="ECO:0000259" key="9">
    <source>
        <dbReference type="Pfam" id="PF12776"/>
    </source>
</evidence>
<dbReference type="PANTHER" id="PTHR22930">
    <property type="match status" value="1"/>
</dbReference>
<reference evidence="12 13" key="1">
    <citation type="journal article" date="2019" name="Sci. Rep.">
        <title>A high-quality genome of Eragrostis curvula grass provides insights into Poaceae evolution and supports new strategies to enhance forage quality.</title>
        <authorList>
            <person name="Carballo J."/>
            <person name="Santos B.A.C.M."/>
            <person name="Zappacosta D."/>
            <person name="Garbus I."/>
            <person name="Selva J.P."/>
            <person name="Gallo C.A."/>
            <person name="Diaz A."/>
            <person name="Albertini E."/>
            <person name="Caccamo M."/>
            <person name="Echenique V."/>
        </authorList>
    </citation>
    <scope>NUCLEOTIDE SEQUENCE [LARGE SCALE GENOMIC DNA]</scope>
    <source>
        <strain evidence="13">cv. Victoria</strain>
        <tissue evidence="12">Leaf</tissue>
    </source>
</reference>
<dbReference type="Pfam" id="PF13359">
    <property type="entry name" value="DDE_Tnp_4"/>
    <property type="match status" value="1"/>
</dbReference>
<feature type="compositionally biased region" description="Polar residues" evidence="8">
    <location>
        <begin position="605"/>
        <end position="614"/>
    </location>
</feature>
<comment type="subcellular location">
    <subcellularLocation>
        <location evidence="2">Nucleus</location>
    </subcellularLocation>
</comment>
<dbReference type="InterPro" id="IPR027806">
    <property type="entry name" value="HARBI1_dom"/>
</dbReference>
<dbReference type="GO" id="GO:0016787">
    <property type="term" value="F:hydrolase activity"/>
    <property type="evidence" value="ECO:0007669"/>
    <property type="project" value="UniProtKB-KW"/>
</dbReference>
<evidence type="ECO:0000256" key="2">
    <source>
        <dbReference type="ARBA" id="ARBA00004123"/>
    </source>
</evidence>
<gene>
    <name evidence="12" type="ORF">EJB05_35721</name>
</gene>
<comment type="cofactor">
    <cofactor evidence="1">
        <name>a divalent metal cation</name>
        <dbReference type="ChEBI" id="CHEBI:60240"/>
    </cofactor>
</comment>
<feature type="region of interest" description="Disordered" evidence="8">
    <location>
        <begin position="579"/>
        <end position="617"/>
    </location>
</feature>
<sequence>PLPSFAVPAPSPSACPRRQALPSPSASSPLSSAAAVCLAICLCVRVSWSRSPSASSPSSSAAVVRLSVPIAAPPASHHVDPVIYYAFKCRLAVSIMAIIANRYQRRRPRHIVDPEEALERNVEGRKQMLRNLYQGSNIYCYNSLRLTKRSFGDLCAILRVRCGLQDTLNVSVEEKVAIFLLIVGQDTKMRLIQSTYGWSLEPISRHFNEVLRGILSLSHEFIKLPDPAVVLPEDPKWKWFEDCLGALDGTHIDVNVPLADQGRYRNRKQRITTNVLGVCDRHMKFLYVLAGWEGSASDSRILRDAMSREDAFVVPSGKYYLGDAGYSNALGFLTPYRSTRYHLNEWAAQGNNPTTARELYNLRHATARNVVERTFGLLKMRWAILRTSSYFDLETQIRIINACCILHNFLRDRQRDMDDQLMEQVDSEISAAPAENQGEMSMITQKSSRGYVPWNDEMDKVLLDTFVEYFNKGDRCQNGWKPHVYTAAVKNVREKCNVNITKSNIDSRSKTFDKHYHVISSLLSTSGFGWDWEKNKLKVDSDSVWDDYVERNKDAKGYRHKIVKFWDLLSVVYNKDQTNGEAARTAAESSKEMAREIGTSKDPAGSTSTTTSSLKRQRSDDSFNSLWSEKLDMLTATLKDDAPKLPSSVEVLAALQEIEGLDEDTELELYDILTENARKFESMMALPVERRKRWLMKQLRK</sequence>
<accession>A0A5J9U7H9</accession>
<feature type="non-terminal residue" evidence="12">
    <location>
        <position position="1"/>
    </location>
</feature>
<evidence type="ECO:0000256" key="8">
    <source>
        <dbReference type="SAM" id="MobiDB-lite"/>
    </source>
</evidence>
<dbReference type="EMBL" id="RWGY01000029">
    <property type="protein sequence ID" value="TVU19565.1"/>
    <property type="molecule type" value="Genomic_DNA"/>
</dbReference>
<name>A0A5J9U7H9_9POAL</name>
<evidence type="ECO:0000256" key="7">
    <source>
        <dbReference type="ARBA" id="ARBA00023242"/>
    </source>
</evidence>
<keyword evidence="6" id="KW-0378">Hydrolase</keyword>
<feature type="region of interest" description="Disordered" evidence="8">
    <location>
        <begin position="1"/>
        <end position="20"/>
    </location>
</feature>
<evidence type="ECO:0000256" key="6">
    <source>
        <dbReference type="ARBA" id="ARBA00022801"/>
    </source>
</evidence>
<feature type="compositionally biased region" description="Pro residues" evidence="8">
    <location>
        <begin position="1"/>
        <end position="13"/>
    </location>
</feature>
<dbReference type="InterPro" id="IPR024752">
    <property type="entry name" value="Myb/SANT-like_dom"/>
</dbReference>
<evidence type="ECO:0000256" key="5">
    <source>
        <dbReference type="ARBA" id="ARBA00022723"/>
    </source>
</evidence>
<evidence type="ECO:0000313" key="13">
    <source>
        <dbReference type="Proteomes" id="UP000324897"/>
    </source>
</evidence>
<dbReference type="Proteomes" id="UP000324897">
    <property type="component" value="Chromosome 7"/>
</dbReference>
<dbReference type="GO" id="GO:0005634">
    <property type="term" value="C:nucleus"/>
    <property type="evidence" value="ECO:0007669"/>
    <property type="project" value="UniProtKB-SubCell"/>
</dbReference>
<evidence type="ECO:0000256" key="1">
    <source>
        <dbReference type="ARBA" id="ARBA00001968"/>
    </source>
</evidence>
<evidence type="ECO:0000313" key="12">
    <source>
        <dbReference type="EMBL" id="TVU19565.1"/>
    </source>
</evidence>
<comment type="caution">
    <text evidence="12">The sequence shown here is derived from an EMBL/GenBank/DDBJ whole genome shotgun (WGS) entry which is preliminary data.</text>
</comment>
<keyword evidence="5" id="KW-0479">Metal-binding</keyword>
<dbReference type="PANTHER" id="PTHR22930:SF281">
    <property type="entry name" value="NUCLEASE"/>
    <property type="match status" value="1"/>
</dbReference>
<proteinExistence type="inferred from homology"/>